<protein>
    <submittedName>
        <fullName evidence="4">LLM class flavin-dependent oxidoreductase</fullName>
    </submittedName>
</protein>
<dbReference type="InterPro" id="IPR011251">
    <property type="entry name" value="Luciferase-like_dom"/>
</dbReference>
<reference evidence="4" key="1">
    <citation type="submission" date="2021-03" db="EMBL/GenBank/DDBJ databases">
        <title>Leucobacter chromiisoli sp. nov., isolated from chromium-containing soil of chemical plant.</title>
        <authorList>
            <person name="Xu Z."/>
        </authorList>
    </citation>
    <scope>NUCLEOTIDE SEQUENCE</scope>
    <source>
        <strain evidence="4">S27</strain>
    </source>
</reference>
<evidence type="ECO:0000259" key="3">
    <source>
        <dbReference type="Pfam" id="PF00296"/>
    </source>
</evidence>
<feature type="domain" description="Luciferase-like" evidence="3">
    <location>
        <begin position="45"/>
        <end position="251"/>
    </location>
</feature>
<dbReference type="SUPFAM" id="SSF51679">
    <property type="entry name" value="Bacterial luciferase-like"/>
    <property type="match status" value="1"/>
</dbReference>
<dbReference type="InterPro" id="IPR036661">
    <property type="entry name" value="Luciferase-like_sf"/>
</dbReference>
<keyword evidence="2" id="KW-0503">Monooxygenase</keyword>
<dbReference type="InterPro" id="IPR050766">
    <property type="entry name" value="Bact_Lucif_Oxidored"/>
</dbReference>
<gene>
    <name evidence="4" type="ORF">J4H92_05615</name>
</gene>
<sequence>MAEQVSFGLINSFGMPEKWRTSWDRRYREILEQSVWIDKDLQHINGIYTTEHHFYGDGYLPSPMAANAAIAARTDRVKIGSNLIQIPLHNAVRLAEDALVVDAISGGRLQLGIGMGYYHQEFTGLGRELKNRVSLTEEGIAILRAAFTGEPFSFHGKRYDFDDLHITPGPIREGGPEIWMGGFAPAAIDRVARLADGFLEFDAGTRSRYFQACDALGKPREQQRVNSTYWAIIAEDPEKAFAEAGEYWMHLLNEYIVRDAYTARTPPLRDPFTDPREALAEGLVFLADADGAIKKFNADISNGTIDIHLVTTMPGEPIDQVNERLQYLNDKVIPRLEPVCHPSAADRTVN</sequence>
<dbReference type="RefSeq" id="WP_208096989.1">
    <property type="nucleotide sequence ID" value="NZ_JAGDYM010000005.1"/>
</dbReference>
<dbReference type="GO" id="GO:0005829">
    <property type="term" value="C:cytosol"/>
    <property type="evidence" value="ECO:0007669"/>
    <property type="project" value="TreeGrafter"/>
</dbReference>
<dbReference type="Gene3D" id="3.20.20.30">
    <property type="entry name" value="Luciferase-like domain"/>
    <property type="match status" value="1"/>
</dbReference>
<accession>A0A939MIA0</accession>
<evidence type="ECO:0000256" key="2">
    <source>
        <dbReference type="ARBA" id="ARBA00023033"/>
    </source>
</evidence>
<evidence type="ECO:0000313" key="5">
    <source>
        <dbReference type="Proteomes" id="UP000664382"/>
    </source>
</evidence>
<name>A0A939MIA0_9MICO</name>
<dbReference type="AlphaFoldDB" id="A0A939MIA0"/>
<keyword evidence="5" id="KW-1185">Reference proteome</keyword>
<dbReference type="GO" id="GO:0004497">
    <property type="term" value="F:monooxygenase activity"/>
    <property type="evidence" value="ECO:0007669"/>
    <property type="project" value="UniProtKB-KW"/>
</dbReference>
<evidence type="ECO:0000256" key="1">
    <source>
        <dbReference type="ARBA" id="ARBA00023002"/>
    </source>
</evidence>
<evidence type="ECO:0000313" key="4">
    <source>
        <dbReference type="EMBL" id="MBO1901424.1"/>
    </source>
</evidence>
<dbReference type="PANTHER" id="PTHR30137">
    <property type="entry name" value="LUCIFERASE-LIKE MONOOXYGENASE"/>
    <property type="match status" value="1"/>
</dbReference>
<dbReference type="Proteomes" id="UP000664382">
    <property type="component" value="Unassembled WGS sequence"/>
</dbReference>
<proteinExistence type="predicted"/>
<dbReference type="Pfam" id="PF00296">
    <property type="entry name" value="Bac_luciferase"/>
    <property type="match status" value="1"/>
</dbReference>
<organism evidence="4 5">
    <name type="scientific">Leucobacter weissii</name>
    <dbReference type="NCBI Taxonomy" id="1983706"/>
    <lineage>
        <taxon>Bacteria</taxon>
        <taxon>Bacillati</taxon>
        <taxon>Actinomycetota</taxon>
        <taxon>Actinomycetes</taxon>
        <taxon>Micrococcales</taxon>
        <taxon>Microbacteriaceae</taxon>
        <taxon>Leucobacter</taxon>
    </lineage>
</organism>
<dbReference type="GO" id="GO:0016705">
    <property type="term" value="F:oxidoreductase activity, acting on paired donors, with incorporation or reduction of molecular oxygen"/>
    <property type="evidence" value="ECO:0007669"/>
    <property type="project" value="InterPro"/>
</dbReference>
<dbReference type="PANTHER" id="PTHR30137:SF8">
    <property type="entry name" value="BLR5498 PROTEIN"/>
    <property type="match status" value="1"/>
</dbReference>
<keyword evidence="1" id="KW-0560">Oxidoreductase</keyword>
<comment type="caution">
    <text evidence="4">The sequence shown here is derived from an EMBL/GenBank/DDBJ whole genome shotgun (WGS) entry which is preliminary data.</text>
</comment>
<dbReference type="EMBL" id="JAGDYM010000005">
    <property type="protein sequence ID" value="MBO1901424.1"/>
    <property type="molecule type" value="Genomic_DNA"/>
</dbReference>